<feature type="region of interest" description="Disordered" evidence="10">
    <location>
        <begin position="545"/>
        <end position="569"/>
    </location>
</feature>
<evidence type="ECO:0000256" key="2">
    <source>
        <dbReference type="ARBA" id="ARBA00022801"/>
    </source>
</evidence>
<dbReference type="InterPro" id="IPR027417">
    <property type="entry name" value="P-loop_NTPase"/>
</dbReference>
<evidence type="ECO:0000256" key="5">
    <source>
        <dbReference type="ARBA" id="ARBA00023235"/>
    </source>
</evidence>
<evidence type="ECO:0000313" key="13">
    <source>
        <dbReference type="EMBL" id="TDR29092.1"/>
    </source>
</evidence>
<dbReference type="RefSeq" id="WP_133621359.1">
    <property type="nucleotide sequence ID" value="NZ_SNZE01000026.1"/>
</dbReference>
<dbReference type="EMBL" id="SNZE01000026">
    <property type="protein sequence ID" value="TDR29092.1"/>
    <property type="molecule type" value="Genomic_DNA"/>
</dbReference>
<dbReference type="SUPFAM" id="SSF52980">
    <property type="entry name" value="Restriction endonuclease-like"/>
    <property type="match status" value="1"/>
</dbReference>
<gene>
    <name evidence="13" type="ORF">DFR44_12613</name>
</gene>
<keyword evidence="1 9" id="KW-0547">Nucleotide-binding</keyword>
<evidence type="ECO:0000256" key="7">
    <source>
        <dbReference type="ARBA" id="ARBA00034808"/>
    </source>
</evidence>
<dbReference type="PROSITE" id="PS51217">
    <property type="entry name" value="UVRD_HELICASE_CTER"/>
    <property type="match status" value="1"/>
</dbReference>
<dbReference type="GO" id="GO:0005829">
    <property type="term" value="C:cytosol"/>
    <property type="evidence" value="ECO:0007669"/>
    <property type="project" value="TreeGrafter"/>
</dbReference>
<feature type="domain" description="UvrD-like helicase C-terminal" evidence="12">
    <location>
        <begin position="543"/>
        <end position="835"/>
    </location>
</feature>
<dbReference type="GO" id="GO:0003677">
    <property type="term" value="F:DNA binding"/>
    <property type="evidence" value="ECO:0007669"/>
    <property type="project" value="InterPro"/>
</dbReference>
<dbReference type="AlphaFoldDB" id="A0A4R6Y172"/>
<evidence type="ECO:0000259" key="12">
    <source>
        <dbReference type="PROSITE" id="PS51217"/>
    </source>
</evidence>
<dbReference type="Gene3D" id="3.40.50.300">
    <property type="entry name" value="P-loop containing nucleotide triphosphate hydrolases"/>
    <property type="match status" value="4"/>
</dbReference>
<keyword evidence="4 9" id="KW-0067">ATP-binding</keyword>
<dbReference type="Proteomes" id="UP000294480">
    <property type="component" value="Unassembled WGS sequence"/>
</dbReference>
<sequence length="1171" mass="132973">MNNSIQAYEINHEPCAAGVFNYAALDPSRSIVVRASAGSGKTWLLTSRIIRLLLEGVLPHHMLAITFTKKAAQEMRDRVASILQALADEPEAVVLKQLIERGLTEPEALAALPKARTLYNDVLGSGQDIPIFTFHAWFYRLLQAAPMGSGVMRDATLLEDASELRMQAWDDFYKQFNTVDGEILRAHYLNLVRELGEEPTKKLLNEGLAQSTELLLFRHVCAREDRTVLEYLAQDILLQTGLDVSLGEAGVYQRWSDELANNPAFAVWLNVLAHGDEKKQIRSQTLLNISKLADATQKYARMREFLVKGGDRIDAQQNKITKAQVNSLMGVVSEDEYAAALASLNDGFKKVQHDLADLRAYQLHIDALPCVEALIERYQTIKRRTRQLDFSDIEYQCFELLSHPDTAAYVQVQLDARYKHLLFDEFQDTNPLQWQIIKSWLDAYEHDAVKPRVFIVGDVKQSIYRFRKADARLFDAAQQLLIEKYQADVLKTHATRRNSHAVVNWVNGLFRMDESELAESFSAHSTFNEDIGHVACLGLSAVEQAEESEEASEPSDDSATNTNTPAPRHWLTQPKHVIAANVRDEESVQLIQAIQQLVGHYPVKDEHTGEYRPARYSDMMLLVYTRTHLTGYERLLREAHIPFISSRRGGLLDTLEALDLMALVQWLMDASDDLALLHVLRTPIFDVSHEDLAILLDARTSFTENDIVPSYWQVMLQANDLIPNLQKAKDLLLNWLAYAQYLPPHDVLDRIYAQSELLKRYAERVPQWLNAQVQANLRAFLQLALTVNAGRYPSLSSYLQALKRWQALDKEGLSEAEPLGMNNAVRILTVHASKGLEAPIVMLIDMKTKTAKSENNLWFVDWPVLASAPTHVSWLGTKERTGAWRASQLADSAQRGRVEKWNQCYVAMTRARQLLVVSAAQLKTDDAEEKSSNTKQGLFDYLQQAMNDVPESQRLSAQPIEWGAQLKKWSTNDGTYIEPSDSLSGDKTALTNKYIDIALTEEVRHMWHEVSIAAEYNADEARKNHAAALGTAWHGALQFATDNWGERLNDAELVQRFGITLDDAKIVQTWLTQTLQRDEWQAWFDPQLYDEAVNEMSIITAKGMLKRIDRWVRKADKLTVMDFKSDWTEANLPEYEAQLREYMSLMAQLYPTHKIEGVLLAPTGKQHELIL</sequence>
<evidence type="ECO:0000256" key="8">
    <source>
        <dbReference type="ARBA" id="ARBA00048988"/>
    </source>
</evidence>
<evidence type="ECO:0000256" key="1">
    <source>
        <dbReference type="ARBA" id="ARBA00022741"/>
    </source>
</evidence>
<accession>A0A4R6Y172</accession>
<comment type="caution">
    <text evidence="13">The sequence shown here is derived from an EMBL/GenBank/DDBJ whole genome shotgun (WGS) entry which is preliminary data.</text>
</comment>
<dbReference type="GO" id="GO:0043138">
    <property type="term" value="F:3'-5' DNA helicase activity"/>
    <property type="evidence" value="ECO:0007669"/>
    <property type="project" value="UniProtKB-EC"/>
</dbReference>
<dbReference type="PROSITE" id="PS51198">
    <property type="entry name" value="UVRD_HELICASE_ATP_BIND"/>
    <property type="match status" value="1"/>
</dbReference>
<evidence type="ECO:0000256" key="9">
    <source>
        <dbReference type="PROSITE-ProRule" id="PRU00560"/>
    </source>
</evidence>
<name>A0A4R6Y172_9BURK</name>
<dbReference type="Pfam" id="PF00580">
    <property type="entry name" value="UvrD-helicase"/>
    <property type="match status" value="1"/>
</dbReference>
<feature type="compositionally biased region" description="Acidic residues" evidence="10">
    <location>
        <begin position="545"/>
        <end position="556"/>
    </location>
</feature>
<feature type="domain" description="UvrD-like helicase ATP-binding" evidence="11">
    <location>
        <begin position="14"/>
        <end position="499"/>
    </location>
</feature>
<keyword evidence="14" id="KW-1185">Reference proteome</keyword>
<protein>
    <recommendedName>
        <fullName evidence="7">DNA 3'-5' helicase</fullName>
        <ecNumber evidence="7">5.6.2.4</ecNumber>
    </recommendedName>
</protein>
<keyword evidence="2 9" id="KW-0378">Hydrolase</keyword>
<dbReference type="GO" id="GO:0016787">
    <property type="term" value="F:hydrolase activity"/>
    <property type="evidence" value="ECO:0007669"/>
    <property type="project" value="UniProtKB-UniRule"/>
</dbReference>
<feature type="binding site" evidence="9">
    <location>
        <begin position="35"/>
        <end position="42"/>
    </location>
    <ligand>
        <name>ATP</name>
        <dbReference type="ChEBI" id="CHEBI:30616"/>
    </ligand>
</feature>
<dbReference type="OrthoDB" id="5905204at2"/>
<evidence type="ECO:0000313" key="14">
    <source>
        <dbReference type="Proteomes" id="UP000294480"/>
    </source>
</evidence>
<dbReference type="InterPro" id="IPR000212">
    <property type="entry name" value="DNA_helicase_UvrD/REP"/>
</dbReference>
<keyword evidence="3 9" id="KW-0347">Helicase</keyword>
<evidence type="ECO:0000256" key="4">
    <source>
        <dbReference type="ARBA" id="ARBA00022840"/>
    </source>
</evidence>
<comment type="catalytic activity">
    <reaction evidence="6">
        <text>Couples ATP hydrolysis with the unwinding of duplex DNA by translocating in the 3'-5' direction.</text>
        <dbReference type="EC" id="5.6.2.4"/>
    </reaction>
</comment>
<comment type="catalytic activity">
    <reaction evidence="8">
        <text>ATP + H2O = ADP + phosphate + H(+)</text>
        <dbReference type="Rhea" id="RHEA:13065"/>
        <dbReference type="ChEBI" id="CHEBI:15377"/>
        <dbReference type="ChEBI" id="CHEBI:15378"/>
        <dbReference type="ChEBI" id="CHEBI:30616"/>
        <dbReference type="ChEBI" id="CHEBI:43474"/>
        <dbReference type="ChEBI" id="CHEBI:456216"/>
        <dbReference type="EC" id="5.6.2.4"/>
    </reaction>
</comment>
<dbReference type="InterPro" id="IPR014017">
    <property type="entry name" value="DNA_helicase_UvrD-like_C"/>
</dbReference>
<dbReference type="GO" id="GO:0005524">
    <property type="term" value="F:ATP binding"/>
    <property type="evidence" value="ECO:0007669"/>
    <property type="project" value="UniProtKB-UniRule"/>
</dbReference>
<dbReference type="Pfam" id="PF13361">
    <property type="entry name" value="UvrD_C"/>
    <property type="match status" value="1"/>
</dbReference>
<evidence type="ECO:0000256" key="6">
    <source>
        <dbReference type="ARBA" id="ARBA00034617"/>
    </source>
</evidence>
<dbReference type="InterPro" id="IPR011335">
    <property type="entry name" value="Restrct_endonuc-II-like"/>
</dbReference>
<proteinExistence type="predicted"/>
<dbReference type="GO" id="GO:0000725">
    <property type="term" value="P:recombinational repair"/>
    <property type="evidence" value="ECO:0007669"/>
    <property type="project" value="TreeGrafter"/>
</dbReference>
<dbReference type="SUPFAM" id="SSF52540">
    <property type="entry name" value="P-loop containing nucleoside triphosphate hydrolases"/>
    <property type="match status" value="1"/>
</dbReference>
<organism evidence="13 14">
    <name type="scientific">Hydromonas duriensis</name>
    <dbReference type="NCBI Taxonomy" id="1527608"/>
    <lineage>
        <taxon>Bacteria</taxon>
        <taxon>Pseudomonadati</taxon>
        <taxon>Pseudomonadota</taxon>
        <taxon>Betaproteobacteria</taxon>
        <taxon>Burkholderiales</taxon>
        <taxon>Burkholderiaceae</taxon>
        <taxon>Hydromonas</taxon>
    </lineage>
</organism>
<evidence type="ECO:0000256" key="10">
    <source>
        <dbReference type="SAM" id="MobiDB-lite"/>
    </source>
</evidence>
<dbReference type="PANTHER" id="PTHR11070:SF67">
    <property type="entry name" value="DNA 3'-5' HELICASE"/>
    <property type="match status" value="1"/>
</dbReference>
<dbReference type="PANTHER" id="PTHR11070">
    <property type="entry name" value="UVRD / RECB / PCRA DNA HELICASE FAMILY MEMBER"/>
    <property type="match status" value="1"/>
</dbReference>
<dbReference type="EC" id="5.6.2.4" evidence="7"/>
<evidence type="ECO:0000256" key="3">
    <source>
        <dbReference type="ARBA" id="ARBA00022806"/>
    </source>
</evidence>
<reference evidence="13 14" key="1">
    <citation type="submission" date="2019-03" db="EMBL/GenBank/DDBJ databases">
        <title>Genomic Encyclopedia of Type Strains, Phase IV (KMG-IV): sequencing the most valuable type-strain genomes for metagenomic binning, comparative biology and taxonomic classification.</title>
        <authorList>
            <person name="Goeker M."/>
        </authorList>
    </citation>
    <scope>NUCLEOTIDE SEQUENCE [LARGE SCALE GENOMIC DNA]</scope>
    <source>
        <strain evidence="13 14">DSM 102852</strain>
    </source>
</reference>
<dbReference type="InterPro" id="IPR014016">
    <property type="entry name" value="UvrD-like_ATP-bd"/>
</dbReference>
<keyword evidence="5" id="KW-0413">Isomerase</keyword>
<evidence type="ECO:0000259" key="11">
    <source>
        <dbReference type="PROSITE" id="PS51198"/>
    </source>
</evidence>